<proteinExistence type="inferred from homology"/>
<organism evidence="6 7">
    <name type="scientific">Acetoanaerobium pronyense</name>
    <dbReference type="NCBI Taxonomy" id="1482736"/>
    <lineage>
        <taxon>Bacteria</taxon>
        <taxon>Bacillati</taxon>
        <taxon>Bacillota</taxon>
        <taxon>Clostridia</taxon>
        <taxon>Peptostreptococcales</taxon>
        <taxon>Filifactoraceae</taxon>
        <taxon>Acetoanaerobium</taxon>
    </lineage>
</organism>
<evidence type="ECO:0000256" key="1">
    <source>
        <dbReference type="ARBA" id="ARBA00023224"/>
    </source>
</evidence>
<dbReference type="InterPro" id="IPR029151">
    <property type="entry name" value="Sensor-like_sf"/>
</dbReference>
<comment type="similarity">
    <text evidence="2">Belongs to the methyl-accepting chemotaxis (MCP) protein family.</text>
</comment>
<dbReference type="PANTHER" id="PTHR32089:SF112">
    <property type="entry name" value="LYSOZYME-LIKE PROTEIN-RELATED"/>
    <property type="match status" value="1"/>
</dbReference>
<dbReference type="Gene3D" id="1.10.287.950">
    <property type="entry name" value="Methyl-accepting chemotaxis protein"/>
    <property type="match status" value="1"/>
</dbReference>
<sequence length="541" mass="59528">MNKQSILVFISILISSSLGYLYGSELLGLFPSIIIGILFIAIAIYLSVAMNKGTAYKKILSGLRAVVSGDYGYSFKNSLKSNGEVGEIALELDKILLSVNHMIAKMKVSGEQTSYESEKVYKQLQTNNEVSSLISQSVEKIAYDSTEQKEYIDQIATNSEEMSSLSNTIALKCENNYNLAITTENNVTEVKNYVDKLLEGIEYTGNVSTTSAEKIHKLKNKIEAISSSITVVTKISEQTNLLALNASIESARAGEAGRGFAVVADEVRKLAEESKLASENIVKIVKEVVLETDTVVDQIENNHQNVSQNIEMVAEVKSLIDKNVAYIEEMEHEISSIMEITLSQAKESEKISSSILQVSDLSSNIASQTQNVYASCEEQTSSAEEMMTSCHVLTNSSKSSLEQVKEFSKGIVIDEKTKLEINRLVKELANLSTTESLKSMDYSRHKNAIDELVKKEKNFSIVYSASVETQNLHYINLDLKMDTVAFREWYSCPVHTKSSYVSEVYVPLGSDSPCITISVPIVNDSVVTGVLGADLVLSDIS</sequence>
<dbReference type="InterPro" id="IPR004089">
    <property type="entry name" value="MCPsignal_dom"/>
</dbReference>
<comment type="caution">
    <text evidence="6">The sequence shown here is derived from an EMBL/GenBank/DDBJ whole genome shotgun (WGS) entry which is preliminary data.</text>
</comment>
<dbReference type="Pfam" id="PF22673">
    <property type="entry name" value="MCP-like_PDC_1"/>
    <property type="match status" value="1"/>
</dbReference>
<name>A0ABS4KQ60_9FIRM</name>
<dbReference type="EMBL" id="JAGGLI010000038">
    <property type="protein sequence ID" value="MBP2028744.1"/>
    <property type="molecule type" value="Genomic_DNA"/>
</dbReference>
<dbReference type="Pfam" id="PF00015">
    <property type="entry name" value="MCPsignal"/>
    <property type="match status" value="1"/>
</dbReference>
<keyword evidence="4" id="KW-0812">Transmembrane</keyword>
<dbReference type="Proteomes" id="UP001314903">
    <property type="component" value="Unassembled WGS sequence"/>
</dbReference>
<keyword evidence="1 3" id="KW-0807">Transducer</keyword>
<evidence type="ECO:0000256" key="3">
    <source>
        <dbReference type="PROSITE-ProRule" id="PRU00284"/>
    </source>
</evidence>
<dbReference type="InterPro" id="IPR004090">
    <property type="entry name" value="Chemotax_Me-accpt_rcpt"/>
</dbReference>
<dbReference type="Gene3D" id="3.30.450.20">
    <property type="entry name" value="PAS domain"/>
    <property type="match status" value="1"/>
</dbReference>
<dbReference type="PANTHER" id="PTHR32089">
    <property type="entry name" value="METHYL-ACCEPTING CHEMOTAXIS PROTEIN MCPB"/>
    <property type="match status" value="1"/>
</dbReference>
<evidence type="ECO:0000256" key="2">
    <source>
        <dbReference type="ARBA" id="ARBA00029447"/>
    </source>
</evidence>
<dbReference type="PRINTS" id="PR00260">
    <property type="entry name" value="CHEMTRNSDUCR"/>
</dbReference>
<evidence type="ECO:0000259" key="5">
    <source>
        <dbReference type="PROSITE" id="PS50111"/>
    </source>
</evidence>
<keyword evidence="7" id="KW-1185">Reference proteome</keyword>
<evidence type="ECO:0000256" key="4">
    <source>
        <dbReference type="SAM" id="Phobius"/>
    </source>
</evidence>
<dbReference type="SUPFAM" id="SSF58104">
    <property type="entry name" value="Methyl-accepting chemotaxis protein (MCP) signaling domain"/>
    <property type="match status" value="1"/>
</dbReference>
<evidence type="ECO:0000313" key="6">
    <source>
        <dbReference type="EMBL" id="MBP2028744.1"/>
    </source>
</evidence>
<gene>
    <name evidence="6" type="ORF">J2Z35_002574</name>
</gene>
<protein>
    <submittedName>
        <fullName evidence="6">Methyl-accepting chemotaxis protein</fullName>
    </submittedName>
</protein>
<dbReference type="SUPFAM" id="SSF103190">
    <property type="entry name" value="Sensory domain-like"/>
    <property type="match status" value="1"/>
</dbReference>
<accession>A0ABS4KQ60</accession>
<evidence type="ECO:0000313" key="7">
    <source>
        <dbReference type="Proteomes" id="UP001314903"/>
    </source>
</evidence>
<dbReference type="RefSeq" id="WP_209661803.1">
    <property type="nucleotide sequence ID" value="NZ_JAGGLI010000038.1"/>
</dbReference>
<feature type="domain" description="Methyl-accepting transducer" evidence="5">
    <location>
        <begin position="123"/>
        <end position="359"/>
    </location>
</feature>
<reference evidence="6 7" key="1">
    <citation type="submission" date="2021-03" db="EMBL/GenBank/DDBJ databases">
        <title>Genomic Encyclopedia of Type Strains, Phase IV (KMG-IV): sequencing the most valuable type-strain genomes for metagenomic binning, comparative biology and taxonomic classification.</title>
        <authorList>
            <person name="Goeker M."/>
        </authorList>
    </citation>
    <scope>NUCLEOTIDE SEQUENCE [LARGE SCALE GENOMIC DNA]</scope>
    <source>
        <strain evidence="6 7">DSM 27512</strain>
    </source>
</reference>
<keyword evidence="4" id="KW-1133">Transmembrane helix</keyword>
<dbReference type="PROSITE" id="PS50111">
    <property type="entry name" value="CHEMOTAXIS_TRANSDUC_2"/>
    <property type="match status" value="1"/>
</dbReference>
<keyword evidence="4" id="KW-0472">Membrane</keyword>
<feature type="transmembrane region" description="Helical" evidence="4">
    <location>
        <begin position="29"/>
        <end position="48"/>
    </location>
</feature>
<dbReference type="SMART" id="SM00283">
    <property type="entry name" value="MA"/>
    <property type="match status" value="1"/>
</dbReference>